<dbReference type="RefSeq" id="XP_053585247.1">
    <property type="nucleotide sequence ID" value="XM_053730475.1"/>
</dbReference>
<accession>A0A6A5GSF2</accession>
<dbReference type="EMBL" id="WUAV01000004">
    <property type="protein sequence ID" value="KAF1758350.1"/>
    <property type="molecule type" value="Genomic_DNA"/>
</dbReference>
<keyword evidence="1" id="KW-1133">Transmembrane helix</keyword>
<keyword evidence="1" id="KW-0472">Membrane</keyword>
<protein>
    <submittedName>
        <fullName evidence="2">Uncharacterized protein</fullName>
    </submittedName>
</protein>
<dbReference type="AlphaFoldDB" id="A0A6A5GSF2"/>
<keyword evidence="1" id="KW-0812">Transmembrane</keyword>
<comment type="caution">
    <text evidence="2">The sequence shown here is derived from an EMBL/GenBank/DDBJ whole genome shotgun (WGS) entry which is preliminary data.</text>
</comment>
<proteinExistence type="predicted"/>
<evidence type="ECO:0000313" key="3">
    <source>
        <dbReference type="Proteomes" id="UP000483820"/>
    </source>
</evidence>
<evidence type="ECO:0000313" key="2">
    <source>
        <dbReference type="EMBL" id="KAF1758350.1"/>
    </source>
</evidence>
<reference evidence="2 3" key="1">
    <citation type="submission" date="2019-12" db="EMBL/GenBank/DDBJ databases">
        <title>Chromosome-level assembly of the Caenorhabditis remanei genome.</title>
        <authorList>
            <person name="Teterina A.A."/>
            <person name="Willis J.H."/>
            <person name="Phillips P.C."/>
        </authorList>
    </citation>
    <scope>NUCLEOTIDE SEQUENCE [LARGE SCALE GENOMIC DNA]</scope>
    <source>
        <strain evidence="2 3">PX506</strain>
        <tissue evidence="2">Whole organism</tissue>
    </source>
</reference>
<dbReference type="Proteomes" id="UP000483820">
    <property type="component" value="Chromosome IV"/>
</dbReference>
<gene>
    <name evidence="2" type="ORF">GCK72_014808</name>
</gene>
<evidence type="ECO:0000256" key="1">
    <source>
        <dbReference type="SAM" id="Phobius"/>
    </source>
</evidence>
<dbReference type="CTD" id="78775911"/>
<organism evidence="2 3">
    <name type="scientific">Caenorhabditis remanei</name>
    <name type="common">Caenorhabditis vulgaris</name>
    <dbReference type="NCBI Taxonomy" id="31234"/>
    <lineage>
        <taxon>Eukaryota</taxon>
        <taxon>Metazoa</taxon>
        <taxon>Ecdysozoa</taxon>
        <taxon>Nematoda</taxon>
        <taxon>Chromadorea</taxon>
        <taxon>Rhabditida</taxon>
        <taxon>Rhabditina</taxon>
        <taxon>Rhabditomorpha</taxon>
        <taxon>Rhabditoidea</taxon>
        <taxon>Rhabditidae</taxon>
        <taxon>Peloderinae</taxon>
        <taxon>Caenorhabditis</taxon>
    </lineage>
</organism>
<name>A0A6A5GSF2_CAERE</name>
<feature type="transmembrane region" description="Helical" evidence="1">
    <location>
        <begin position="24"/>
        <end position="44"/>
    </location>
</feature>
<dbReference type="KEGG" id="crq:GCK72_014808"/>
<feature type="transmembrane region" description="Helical" evidence="1">
    <location>
        <begin position="51"/>
        <end position="69"/>
    </location>
</feature>
<sequence>MFFSIIQLTVSFSIDLSVPSDYKLYMYINFAFVTFLGYFSWNVVEACELKYRWSFSIVFFCLVLYQYYIPKIINVKDTQDIFIWNFWVSLFDYTLLRMEQLQPSPLLAPLPHEPLPQHGNRFVQQQFRQFNCSPLLSIRDAMFTVSPKRQYRGALSPTTAAATGPVWKPRRH</sequence>
<dbReference type="GeneID" id="78775911"/>